<name>A0A3G4ZUV8_9VIRU</name>
<proteinExistence type="predicted"/>
<dbReference type="EMBL" id="MK072089">
    <property type="protein sequence ID" value="AYV78686.1"/>
    <property type="molecule type" value="Genomic_DNA"/>
</dbReference>
<reference evidence="1" key="1">
    <citation type="submission" date="2018-10" db="EMBL/GenBank/DDBJ databases">
        <title>Hidden diversity of soil giant viruses.</title>
        <authorList>
            <person name="Schulz F."/>
            <person name="Alteio L."/>
            <person name="Goudeau D."/>
            <person name="Ryan E.M."/>
            <person name="Malmstrom R.R."/>
            <person name="Blanchard J."/>
            <person name="Woyke T."/>
        </authorList>
    </citation>
    <scope>NUCLEOTIDE SEQUENCE</scope>
    <source>
        <strain evidence="1">EDV1</strain>
    </source>
</reference>
<accession>A0A3G4ZUV8</accession>
<organism evidence="1">
    <name type="scientific">Edafosvirus sp</name>
    <dbReference type="NCBI Taxonomy" id="2487765"/>
    <lineage>
        <taxon>Viruses</taxon>
        <taxon>Varidnaviria</taxon>
        <taxon>Bamfordvirae</taxon>
        <taxon>Nucleocytoviricota</taxon>
        <taxon>Megaviricetes</taxon>
        <taxon>Imitervirales</taxon>
        <taxon>Mimiviridae</taxon>
        <taxon>Klosneuvirinae</taxon>
    </lineage>
</organism>
<sequence>LFSVNFERSVRYNMKDFLKLINYTKCVIFQTKDEKYISMTFHKIIPKKSTYKETIFWMNKLNEISIPYIGECLFITDLKLLDMNKYKIPKKSGIKYYINVTGTR</sequence>
<feature type="non-terminal residue" evidence="1">
    <location>
        <position position="1"/>
    </location>
</feature>
<protein>
    <submittedName>
        <fullName evidence="1">Uncharacterized protein</fullName>
    </submittedName>
</protein>
<gene>
    <name evidence="1" type="ORF">Edafosvirus24_12</name>
</gene>
<evidence type="ECO:0000313" key="1">
    <source>
        <dbReference type="EMBL" id="AYV78686.1"/>
    </source>
</evidence>